<evidence type="ECO:0000313" key="2">
    <source>
        <dbReference type="EMBL" id="CAO81152.1"/>
    </source>
</evidence>
<organism evidence="2 3">
    <name type="scientific">Cloacimonas acidaminovorans (strain Evry)</name>
    <dbReference type="NCBI Taxonomy" id="459349"/>
    <lineage>
        <taxon>Bacteria</taxon>
        <taxon>Pseudomonadati</taxon>
        <taxon>Candidatus Cloacimonadota</taxon>
        <taxon>Candidatus Cloacimonadia</taxon>
        <taxon>Candidatus Cloacimonadales</taxon>
        <taxon>Candidatus Cloacimonadaceae</taxon>
        <taxon>Candidatus Cloacimonas</taxon>
    </lineage>
</organism>
<accession>B0VIL1</accession>
<name>B0VIL1_CLOAI</name>
<dbReference type="EMBL" id="CU466930">
    <property type="protein sequence ID" value="CAO81152.1"/>
    <property type="molecule type" value="Genomic_DNA"/>
</dbReference>
<dbReference type="Gene3D" id="3.10.28.20">
    <property type="entry name" value="Acetamidase/Formamidase-like domains"/>
    <property type="match status" value="1"/>
</dbReference>
<proteinExistence type="predicted"/>
<dbReference type="InterPro" id="IPR024952">
    <property type="entry name" value="LPP20-like_dom"/>
</dbReference>
<dbReference type="STRING" id="459349.CLOAM1296"/>
<dbReference type="HOGENOM" id="CLU_846488_0_0_0"/>
<gene>
    <name evidence="2" type="ordered locus">CLOAM1296</name>
</gene>
<dbReference type="RefSeq" id="WP_015425010.1">
    <property type="nucleotide sequence ID" value="NC_020449.1"/>
</dbReference>
<dbReference type="eggNOG" id="ENOG503107D">
    <property type="taxonomic scope" value="Bacteria"/>
</dbReference>
<evidence type="ECO:0000259" key="1">
    <source>
        <dbReference type="Pfam" id="PF02169"/>
    </source>
</evidence>
<sequence>MPKKIIYTILLFLLIGSCLYAGKKKPEWISNPYSQYPSKQYLCGVGMAKELNSAQNEALKNIAGFFETRVIAVTKSMESEKSSSSNYQTSSETSSSVKAIAEGTLKYTQIKETWQDPKTKTFYALAVMDKIAVQTIYRNEIDDCEEFIENCLAPNDDPLIRFAKILSAIDKLQQTQNAYTYYNALASDSGILLKPFHSLQELLELRNYAAREIPLQIRVFGDSSGLLDASLKNVINQIGLLENDNPEYQIVATVNPEPHKSLGQQFFQPLRLNISFNYGEKNLFSFVDKTEQGGSTIEEATSRGIRVLAQNIENKFRKEFYQFLLNLH</sequence>
<protein>
    <recommendedName>
        <fullName evidence="1">Lipoprotein LPP20-like domain-containing protein</fullName>
    </recommendedName>
</protein>
<dbReference type="OrthoDB" id="368566at2"/>
<dbReference type="AlphaFoldDB" id="B0VIL1"/>
<dbReference type="Pfam" id="PF02169">
    <property type="entry name" value="LPP20"/>
    <property type="match status" value="1"/>
</dbReference>
<dbReference type="Proteomes" id="UP000002019">
    <property type="component" value="Chromosome"/>
</dbReference>
<keyword evidence="3" id="KW-1185">Reference proteome</keyword>
<dbReference type="PROSITE" id="PS51257">
    <property type="entry name" value="PROKAR_LIPOPROTEIN"/>
    <property type="match status" value="1"/>
</dbReference>
<evidence type="ECO:0000313" key="3">
    <source>
        <dbReference type="Proteomes" id="UP000002019"/>
    </source>
</evidence>
<dbReference type="KEGG" id="caci:CLOAM1296"/>
<reference evidence="2 3" key="1">
    <citation type="journal article" date="2008" name="J. Bacteriol.">
        <title>'Candidatus Cloacamonas acidaminovorans': genome sequence reconstruction provides a first glimpse of a new bacterial division.</title>
        <authorList>
            <person name="Pelletier E."/>
            <person name="Kreimeyer A."/>
            <person name="Bocs S."/>
            <person name="Rouy Z."/>
            <person name="Gyapay G."/>
            <person name="Chouari R."/>
            <person name="Riviere D."/>
            <person name="Ganesan A."/>
            <person name="Daegelen P."/>
            <person name="Sghir A."/>
            <person name="Cohen G.N."/>
            <person name="Medigue C."/>
            <person name="Weissenbach J."/>
            <person name="Le Paslier D."/>
        </authorList>
    </citation>
    <scope>NUCLEOTIDE SEQUENCE [LARGE SCALE GENOMIC DNA]</scope>
    <source>
        <strain evidence="3">Evry</strain>
    </source>
</reference>
<feature type="domain" description="Lipoprotein LPP20-like" evidence="1">
    <location>
        <begin position="26"/>
        <end position="129"/>
    </location>
</feature>